<proteinExistence type="inferred from homology"/>
<evidence type="ECO:0000256" key="4">
    <source>
        <dbReference type="HAMAP-Rule" id="MF_00171"/>
    </source>
</evidence>
<dbReference type="InterPro" id="IPR020095">
    <property type="entry name" value="PsdUridine_synth_TruA_C"/>
</dbReference>
<dbReference type="SUPFAM" id="SSF55120">
    <property type="entry name" value="Pseudouridine synthase"/>
    <property type="match status" value="1"/>
</dbReference>
<feature type="active site" description="Nucleophile" evidence="4 5">
    <location>
        <position position="53"/>
    </location>
</feature>
<evidence type="ECO:0000256" key="3">
    <source>
        <dbReference type="ARBA" id="ARBA00023235"/>
    </source>
</evidence>
<dbReference type="OMA" id="ADAFCHN"/>
<feature type="domain" description="Pseudouridine synthase I TruA alpha/beta" evidence="8">
    <location>
        <begin position="144"/>
        <end position="250"/>
    </location>
</feature>
<comment type="function">
    <text evidence="4">Formation of pseudouridine at positions 38, 39 and 40 in the anticodon stem and loop of transfer RNAs.</text>
</comment>
<evidence type="ECO:0000256" key="2">
    <source>
        <dbReference type="ARBA" id="ARBA00022694"/>
    </source>
</evidence>
<keyword evidence="2 4" id="KW-0819">tRNA processing</keyword>
<dbReference type="FunFam" id="3.30.70.580:FF:000001">
    <property type="entry name" value="tRNA pseudouridine synthase A"/>
    <property type="match status" value="1"/>
</dbReference>
<name>A0A2J8B0I2_9FIRM</name>
<comment type="similarity">
    <text evidence="1 4 7">Belongs to the tRNA pseudouridine synthase TruA family.</text>
</comment>
<protein>
    <recommendedName>
        <fullName evidence="4">tRNA pseudouridine synthase A</fullName>
        <ecNumber evidence="4">5.4.99.12</ecNumber>
    </recommendedName>
    <alternativeName>
        <fullName evidence="4">tRNA pseudouridine(38-40) synthase</fullName>
    </alternativeName>
    <alternativeName>
        <fullName evidence="4">tRNA pseudouridylate synthase I</fullName>
    </alternativeName>
    <alternativeName>
        <fullName evidence="4">tRNA-uridine isomerase I</fullName>
    </alternativeName>
</protein>
<dbReference type="InterPro" id="IPR020094">
    <property type="entry name" value="TruA/RsuA/RluB/E/F_N"/>
</dbReference>
<feature type="domain" description="Pseudouridine synthase I TruA alpha/beta" evidence="8">
    <location>
        <begin position="10"/>
        <end position="105"/>
    </location>
</feature>
<keyword evidence="3 4" id="KW-0413">Isomerase</keyword>
<accession>A0A2J8B0I2</accession>
<evidence type="ECO:0000313" key="9">
    <source>
        <dbReference type="EMBL" id="PNH18278.1"/>
    </source>
</evidence>
<comment type="caution">
    <text evidence="9">The sequence shown here is derived from an EMBL/GenBank/DDBJ whole genome shotgun (WGS) entry which is preliminary data.</text>
</comment>
<organism evidence="9 10">
    <name type="scientific">Mageeibacillus indolicus</name>
    <dbReference type="NCBI Taxonomy" id="884684"/>
    <lineage>
        <taxon>Bacteria</taxon>
        <taxon>Bacillati</taxon>
        <taxon>Bacillota</taxon>
        <taxon>Clostridia</taxon>
        <taxon>Eubacteriales</taxon>
        <taxon>Oscillospiraceae</taxon>
        <taxon>Mageeibacillus</taxon>
    </lineage>
</organism>
<feature type="binding site" evidence="4 6">
    <location>
        <position position="111"/>
    </location>
    <ligand>
        <name>substrate</name>
    </ligand>
</feature>
<dbReference type="Proteomes" id="UP000236394">
    <property type="component" value="Unassembled WGS sequence"/>
</dbReference>
<evidence type="ECO:0000313" key="10">
    <source>
        <dbReference type="Proteomes" id="UP000236394"/>
    </source>
</evidence>
<dbReference type="AlphaFoldDB" id="A0A2J8B0I2"/>
<reference evidence="10" key="1">
    <citation type="submission" date="2017-04" db="EMBL/GenBank/DDBJ databases">
        <authorList>
            <person name="Bumgarner R.E."/>
            <person name="Fredricks D.N."/>
            <person name="Srinivasan S."/>
        </authorList>
    </citation>
    <scope>NUCLEOTIDE SEQUENCE [LARGE SCALE GENOMIC DNA]</scope>
    <source>
        <strain evidence="10">KA00405</strain>
    </source>
</reference>
<dbReference type="Gene3D" id="3.30.70.660">
    <property type="entry name" value="Pseudouridine synthase I, catalytic domain, C-terminal subdomain"/>
    <property type="match status" value="1"/>
</dbReference>
<dbReference type="CDD" id="cd02570">
    <property type="entry name" value="PseudoU_synth_EcTruA"/>
    <property type="match status" value="1"/>
</dbReference>
<dbReference type="InterPro" id="IPR001406">
    <property type="entry name" value="PsdUridine_synth_TruA"/>
</dbReference>
<evidence type="ECO:0000259" key="8">
    <source>
        <dbReference type="Pfam" id="PF01416"/>
    </source>
</evidence>
<evidence type="ECO:0000256" key="1">
    <source>
        <dbReference type="ARBA" id="ARBA00009375"/>
    </source>
</evidence>
<dbReference type="HAMAP" id="MF_00171">
    <property type="entry name" value="TruA"/>
    <property type="match status" value="1"/>
</dbReference>
<gene>
    <name evidence="4" type="primary">truA</name>
    <name evidence="9" type="ORF">B7R76_05390</name>
</gene>
<dbReference type="EC" id="5.4.99.12" evidence="4"/>
<dbReference type="GO" id="GO:0003723">
    <property type="term" value="F:RNA binding"/>
    <property type="evidence" value="ECO:0007669"/>
    <property type="project" value="InterPro"/>
</dbReference>
<comment type="catalytic activity">
    <reaction evidence="4 7">
        <text>uridine(38/39/40) in tRNA = pseudouridine(38/39/40) in tRNA</text>
        <dbReference type="Rhea" id="RHEA:22376"/>
        <dbReference type="Rhea" id="RHEA-COMP:10085"/>
        <dbReference type="Rhea" id="RHEA-COMP:10087"/>
        <dbReference type="ChEBI" id="CHEBI:65314"/>
        <dbReference type="ChEBI" id="CHEBI:65315"/>
        <dbReference type="EC" id="5.4.99.12"/>
    </reaction>
</comment>
<evidence type="ECO:0000256" key="6">
    <source>
        <dbReference type="PIRSR" id="PIRSR001430-2"/>
    </source>
</evidence>
<dbReference type="PANTHER" id="PTHR11142">
    <property type="entry name" value="PSEUDOURIDYLATE SYNTHASE"/>
    <property type="match status" value="1"/>
</dbReference>
<dbReference type="GO" id="GO:0160147">
    <property type="term" value="F:tRNA pseudouridine(38-40) synthase activity"/>
    <property type="evidence" value="ECO:0007669"/>
    <property type="project" value="UniProtKB-EC"/>
</dbReference>
<dbReference type="Pfam" id="PF01416">
    <property type="entry name" value="PseudoU_synth_1"/>
    <property type="match status" value="2"/>
</dbReference>
<dbReference type="PANTHER" id="PTHR11142:SF0">
    <property type="entry name" value="TRNA PSEUDOURIDINE SYNTHASE-LIKE 1"/>
    <property type="match status" value="1"/>
</dbReference>
<evidence type="ECO:0000256" key="5">
    <source>
        <dbReference type="PIRSR" id="PIRSR001430-1"/>
    </source>
</evidence>
<dbReference type="InterPro" id="IPR020097">
    <property type="entry name" value="PsdUridine_synth_TruA_a/b_dom"/>
</dbReference>
<dbReference type="PIRSF" id="PIRSF001430">
    <property type="entry name" value="tRNA_psdUrid_synth"/>
    <property type="match status" value="1"/>
</dbReference>
<dbReference type="NCBIfam" id="TIGR00071">
    <property type="entry name" value="hisT_truA"/>
    <property type="match status" value="1"/>
</dbReference>
<comment type="subunit">
    <text evidence="4">Homodimer.</text>
</comment>
<comment type="caution">
    <text evidence="4">Lacks conserved residue(s) required for the propagation of feature annotation.</text>
</comment>
<dbReference type="Gene3D" id="3.30.70.580">
    <property type="entry name" value="Pseudouridine synthase I, catalytic domain, N-terminal subdomain"/>
    <property type="match status" value="1"/>
</dbReference>
<sequence>MKRNIAILTEWDGTAYGGWQIQANAPTIQENLQKALEKLCHKSVLVNGCSRTDAGVHARGHVSNFHFDSSIPVANIPLALNAMLPEDIAVQAATEMPLDFNARFDACGKQYSYYICNTKLRHALYSRYSCCEARPLSAAAMREAAGYIEGTHDFACFMASGGQVKSTVRTVYSVDLVSYPICGGAIWRIIVRGNGFLYNMVRIIAGTLLYVGLNKLNPQDVREVLRSGHRSEAGKTLPACGLFLDRVFYEPQIFDQVSQGGNEECNLIGMNRII</sequence>
<dbReference type="GO" id="GO:0031119">
    <property type="term" value="P:tRNA pseudouridine synthesis"/>
    <property type="evidence" value="ECO:0007669"/>
    <property type="project" value="UniProtKB-UniRule"/>
</dbReference>
<evidence type="ECO:0000256" key="7">
    <source>
        <dbReference type="RuleBase" id="RU003792"/>
    </source>
</evidence>
<dbReference type="EMBL" id="NBZD01000003">
    <property type="protein sequence ID" value="PNH18278.1"/>
    <property type="molecule type" value="Genomic_DNA"/>
</dbReference>
<dbReference type="InterPro" id="IPR020103">
    <property type="entry name" value="PsdUridine_synth_cat_dom_sf"/>
</dbReference>
<dbReference type="RefSeq" id="WP_012992861.1">
    <property type="nucleotide sequence ID" value="NZ_NBZD01000003.1"/>
</dbReference>